<feature type="domain" description="F-box" evidence="1">
    <location>
        <begin position="172"/>
        <end position="218"/>
    </location>
</feature>
<dbReference type="InterPro" id="IPR036047">
    <property type="entry name" value="F-box-like_dom_sf"/>
</dbReference>
<dbReference type="Gene3D" id="1.20.1280.50">
    <property type="match status" value="1"/>
</dbReference>
<dbReference type="PANTHER" id="PTHR34791">
    <property type="entry name" value="OS02G0272100 PROTEIN"/>
    <property type="match status" value="1"/>
</dbReference>
<evidence type="ECO:0000313" key="2">
    <source>
        <dbReference type="EMBL" id="CAL4934591.1"/>
    </source>
</evidence>
<dbReference type="AlphaFoldDB" id="A0ABC8Y1Q6"/>
<reference evidence="2 3" key="2">
    <citation type="submission" date="2024-10" db="EMBL/GenBank/DDBJ databases">
        <authorList>
            <person name="Ryan C."/>
        </authorList>
    </citation>
    <scope>NUCLEOTIDE SEQUENCE [LARGE SCALE GENOMIC DNA]</scope>
</reference>
<dbReference type="SUPFAM" id="SSF81383">
    <property type="entry name" value="F-box domain"/>
    <property type="match status" value="1"/>
</dbReference>
<keyword evidence="3" id="KW-1185">Reference proteome</keyword>
<name>A0ABC8Y1Q6_9POAL</name>
<organism evidence="2 3">
    <name type="scientific">Urochloa decumbens</name>
    <dbReference type="NCBI Taxonomy" id="240449"/>
    <lineage>
        <taxon>Eukaryota</taxon>
        <taxon>Viridiplantae</taxon>
        <taxon>Streptophyta</taxon>
        <taxon>Embryophyta</taxon>
        <taxon>Tracheophyta</taxon>
        <taxon>Spermatophyta</taxon>
        <taxon>Magnoliopsida</taxon>
        <taxon>Liliopsida</taxon>
        <taxon>Poales</taxon>
        <taxon>Poaceae</taxon>
        <taxon>PACMAD clade</taxon>
        <taxon>Panicoideae</taxon>
        <taxon>Panicodae</taxon>
        <taxon>Paniceae</taxon>
        <taxon>Melinidinae</taxon>
        <taxon>Urochloa</taxon>
    </lineage>
</organism>
<gene>
    <name evidence="2" type="ORF">URODEC1_LOCUS28767</name>
</gene>
<dbReference type="PROSITE" id="PS50181">
    <property type="entry name" value="FBOX"/>
    <property type="match status" value="1"/>
</dbReference>
<dbReference type="EMBL" id="OZ075125">
    <property type="protein sequence ID" value="CAL4934591.1"/>
    <property type="molecule type" value="Genomic_DNA"/>
</dbReference>
<proteinExistence type="predicted"/>
<dbReference type="Proteomes" id="UP001497457">
    <property type="component" value="Chromosome 15b"/>
</dbReference>
<evidence type="ECO:0000259" key="1">
    <source>
        <dbReference type="PROSITE" id="PS50181"/>
    </source>
</evidence>
<protein>
    <recommendedName>
        <fullName evidence="1">F-box domain-containing protein</fullName>
    </recommendedName>
</protein>
<evidence type="ECO:0000313" key="3">
    <source>
        <dbReference type="Proteomes" id="UP001497457"/>
    </source>
</evidence>
<dbReference type="InterPro" id="IPR001810">
    <property type="entry name" value="F-box_dom"/>
</dbReference>
<sequence length="359" mass="40125">MPRSHPLAESMDARRWDAEAPLGRIVLVAHAAFLHAGFVSYAGSHRPLPKQVGLTASTLPLRYTVPELVVRAARRDAAADAAVLRLCAHGDFLILYGYLAISGGRRPGTRWACVDARLVAPVLSGGLAAAARALAGAGDGDALGARLWNALADGLARRLFLDICAANAALLPPRLTSLPGDLQAEILGRLAGVDLAMAECTCTGIRDLIAGRELWRSLAERQRRRLFVFERSVEIDGSSRSWKEKYVATRWWSWRWPSPRLRRRLLPWRWLLSDFYPLTFEDLQHAYARRIAQCELDRCKGQDPTEHLIRRFLQRKSKVPVGDGDGHRRRATAVYGHGQRRCREEAVYSPSAKYGWTHR</sequence>
<reference evidence="3" key="1">
    <citation type="submission" date="2024-06" db="EMBL/GenBank/DDBJ databases">
        <authorList>
            <person name="Ryan C."/>
        </authorList>
    </citation>
    <scope>NUCLEOTIDE SEQUENCE [LARGE SCALE GENOMIC DNA]</scope>
</reference>
<dbReference type="PANTHER" id="PTHR34791:SF8">
    <property type="entry name" value="F-BOX DOMAIN CONTAINING PROTEIN, EXPRESSED"/>
    <property type="match status" value="1"/>
</dbReference>
<accession>A0ABC8Y1Q6</accession>